<dbReference type="InterPro" id="IPR041472">
    <property type="entry name" value="BL00235/CARNS1_N"/>
</dbReference>
<dbReference type="Pfam" id="PF18130">
    <property type="entry name" value="ATPgrasp_N"/>
    <property type="match status" value="1"/>
</dbReference>
<evidence type="ECO:0000313" key="5">
    <source>
        <dbReference type="Proteomes" id="UP000195321"/>
    </source>
</evidence>
<dbReference type="Pfam" id="PF18603">
    <property type="entry name" value="LAL_C2"/>
    <property type="match status" value="1"/>
</dbReference>
<dbReference type="Pfam" id="PF13535">
    <property type="entry name" value="ATP-grasp_4"/>
    <property type="match status" value="1"/>
</dbReference>
<dbReference type="InterPro" id="IPR013815">
    <property type="entry name" value="ATP_grasp_subdomain_1"/>
</dbReference>
<dbReference type="PROSITE" id="PS50975">
    <property type="entry name" value="ATP_GRASP"/>
    <property type="match status" value="1"/>
</dbReference>
<evidence type="ECO:0000256" key="2">
    <source>
        <dbReference type="ARBA" id="ARBA00022741"/>
    </source>
</evidence>
<dbReference type="Gene3D" id="3.40.50.20">
    <property type="match status" value="1"/>
</dbReference>
<sequence length="410" mass="46847">MNTIVFIETNKSGSSREAIKVAEKLNFFTILLTEKKRFLEERSEFPDVHQMIFTDINDYDNLSTIIQNLEKTGKNIKGIFSFMDSFVYVAACLSEKFCKSMVSTESIYHMENKILTRKVLQNLPISLNYLIYKPTESLSSFLKTKKMTFPLVVKSPESAGSKDVLLAKDRNQLISSMQTLLNKRPNEEILLEEYVDGPQYLVEVLVHNKKLHIIAVIEQEITFGERFIVTGYSLLGRLDPRLYYSLLNATHSIIQAFDMKNGACHLELRRVHGIWKLIEINPRISGGAMNRMIEVGHGINLVQETIQLMLGNKPSLNKKHYKYVYTHYLTVDSRGRLIRVTGKKRSSKYPGVEEIYIKPKKGTILKPPKSMGDRCGYILAASFSKQEAKRIALEAAKEISFDIEPMNTTA</sequence>
<comment type="caution">
    <text evidence="4">The sequence shown here is derived from an EMBL/GenBank/DDBJ whole genome shotgun (WGS) entry which is preliminary data.</text>
</comment>
<protein>
    <submittedName>
        <fullName evidence="4">Biotin carboxylase</fullName>
    </submittedName>
</protein>
<proteinExistence type="predicted"/>
<dbReference type="EMBL" id="MWPX01000034">
    <property type="protein sequence ID" value="OUM46802.1"/>
    <property type="molecule type" value="Genomic_DNA"/>
</dbReference>
<dbReference type="PANTHER" id="PTHR43585">
    <property type="entry name" value="FUMIPYRROLE BIOSYNTHESIS PROTEIN C"/>
    <property type="match status" value="1"/>
</dbReference>
<keyword evidence="2" id="KW-0547">Nucleotide-binding</keyword>
<dbReference type="InterPro" id="IPR040570">
    <property type="entry name" value="LAL_C2"/>
</dbReference>
<dbReference type="InterPro" id="IPR011761">
    <property type="entry name" value="ATP-grasp"/>
</dbReference>
<accession>A0A1Y3MGS9</accession>
<dbReference type="Gene3D" id="3.30.470.20">
    <property type="entry name" value="ATP-grasp fold, B domain"/>
    <property type="match status" value="1"/>
</dbReference>
<reference evidence="4 5" key="1">
    <citation type="submission" date="2017-02" db="EMBL/GenBank/DDBJ databases">
        <title>Bacillus pseudomycoides isolate FSL K6-0042.</title>
        <authorList>
            <person name="Kovac J."/>
        </authorList>
    </citation>
    <scope>NUCLEOTIDE SEQUENCE [LARGE SCALE GENOMIC DNA]</scope>
    <source>
        <strain evidence="4 5">FSL K6-0042</strain>
    </source>
</reference>
<dbReference type="Proteomes" id="UP000195321">
    <property type="component" value="Unassembled WGS sequence"/>
</dbReference>
<name>A0A1Y3MGS9_9BACI</name>
<dbReference type="GO" id="GO:0046872">
    <property type="term" value="F:metal ion binding"/>
    <property type="evidence" value="ECO:0007669"/>
    <property type="project" value="InterPro"/>
</dbReference>
<dbReference type="GO" id="GO:0016874">
    <property type="term" value="F:ligase activity"/>
    <property type="evidence" value="ECO:0007669"/>
    <property type="project" value="UniProtKB-KW"/>
</dbReference>
<dbReference type="InterPro" id="IPR052032">
    <property type="entry name" value="ATP-dep_AA_Ligase"/>
</dbReference>
<organism evidence="4 5">
    <name type="scientific">Bacillus pseudomycoides</name>
    <dbReference type="NCBI Taxonomy" id="64104"/>
    <lineage>
        <taxon>Bacteria</taxon>
        <taxon>Bacillati</taxon>
        <taxon>Bacillota</taxon>
        <taxon>Bacilli</taxon>
        <taxon>Bacillales</taxon>
        <taxon>Bacillaceae</taxon>
        <taxon>Bacillus</taxon>
        <taxon>Bacillus cereus group</taxon>
    </lineage>
</organism>
<dbReference type="PANTHER" id="PTHR43585:SF2">
    <property type="entry name" value="ATP-GRASP ENZYME FSQD"/>
    <property type="match status" value="1"/>
</dbReference>
<dbReference type="SUPFAM" id="SSF56059">
    <property type="entry name" value="Glutathione synthetase ATP-binding domain-like"/>
    <property type="match status" value="1"/>
</dbReference>
<keyword evidence="1" id="KW-0436">Ligase</keyword>
<gene>
    <name evidence="4" type="ORF">BW425_21575</name>
</gene>
<dbReference type="RefSeq" id="WP_016114449.1">
    <property type="nucleotide sequence ID" value="NZ_CP189809.1"/>
</dbReference>
<dbReference type="GO" id="GO:0005524">
    <property type="term" value="F:ATP binding"/>
    <property type="evidence" value="ECO:0007669"/>
    <property type="project" value="UniProtKB-UniRule"/>
</dbReference>
<evidence type="ECO:0000256" key="3">
    <source>
        <dbReference type="ARBA" id="ARBA00022840"/>
    </source>
</evidence>
<evidence type="ECO:0000313" key="4">
    <source>
        <dbReference type="EMBL" id="OUM46802.1"/>
    </source>
</evidence>
<evidence type="ECO:0000256" key="1">
    <source>
        <dbReference type="ARBA" id="ARBA00022598"/>
    </source>
</evidence>
<dbReference type="Gene3D" id="3.30.1490.20">
    <property type="entry name" value="ATP-grasp fold, A domain"/>
    <property type="match status" value="1"/>
</dbReference>
<keyword evidence="3" id="KW-0067">ATP-binding</keyword>
<dbReference type="AlphaFoldDB" id="A0A1Y3MGS9"/>